<evidence type="ECO:0000256" key="2">
    <source>
        <dbReference type="ARBA" id="ARBA00004193"/>
    </source>
</evidence>
<keyword evidence="6" id="KW-0732">Signal</keyword>
<evidence type="ECO:0000256" key="5">
    <source>
        <dbReference type="ARBA" id="ARBA00022592"/>
    </source>
</evidence>
<evidence type="ECO:0000256" key="8">
    <source>
        <dbReference type="ARBA" id="ARBA00023288"/>
    </source>
</evidence>
<accession>A0A810QBD7</accession>
<keyword evidence="5" id="KW-0592">Phosphate transport</keyword>
<dbReference type="InterPro" id="IPR024370">
    <property type="entry name" value="PBP_domain"/>
</dbReference>
<dbReference type="SUPFAM" id="SSF53850">
    <property type="entry name" value="Periplasmic binding protein-like II"/>
    <property type="match status" value="1"/>
</dbReference>
<sequence length="400" mass="43804">MKKLLRAIGIAIPILLFFGGALLILFFFGSMGMFPLYVTRVIPVAGIAVMAAWILSASGYFSPKVKRGLGMCALLVCMGCVVSIGIGAYRESLATVDDRDLLLWQYEPFSEDNQLAALDGPASLELDHRQTLRLDGATALYPVYAAFVQAVYPEGEYPLYTSTADGNGQVACTGTIEAYERLVQGNTDMIFAAAPSQDQLDMAEEAGVELHLTPIGKEAFVFFVNSRNPVTNLSVEEIQGIYTGEITNWSQVGGNRQSIRPFQRAENSGSQSALLRLMEGLPLLEPEEEERIAGMGGIIREVASYRNYQNAIGFSFRFYATEMVQNGDIRLLALNGVEPTRESIRNESYPITSAFYAVTASRVGEPPLEERSEAATALLQWILSQEGQELVERTGYVPIS</sequence>
<evidence type="ECO:0000256" key="9">
    <source>
        <dbReference type="SAM" id="Phobius"/>
    </source>
</evidence>
<dbReference type="AlphaFoldDB" id="A0A810QBD7"/>
<reference evidence="11" key="1">
    <citation type="submission" date="2020-09" db="EMBL/GenBank/DDBJ databases">
        <title>New species isolated from human feces.</title>
        <authorList>
            <person name="Kitahara M."/>
            <person name="Shigeno Y."/>
            <person name="Shime M."/>
            <person name="Matsumoto Y."/>
            <person name="Nakamura S."/>
            <person name="Motooka D."/>
            <person name="Fukuoka S."/>
            <person name="Nishikawa H."/>
            <person name="Benno Y."/>
        </authorList>
    </citation>
    <scope>NUCLEOTIDE SEQUENCE</scope>
    <source>
        <strain evidence="11">MM59</strain>
    </source>
</reference>
<evidence type="ECO:0000256" key="1">
    <source>
        <dbReference type="ARBA" id="ARBA00002841"/>
    </source>
</evidence>
<keyword evidence="8" id="KW-0449">Lipoprotein</keyword>
<dbReference type="KEGG" id="pfaa:MM59RIKEN_29090"/>
<keyword evidence="7" id="KW-0564">Palmitate</keyword>
<feature type="domain" description="PBP" evidence="10">
    <location>
        <begin position="129"/>
        <end position="386"/>
    </location>
</feature>
<feature type="transmembrane region" description="Helical" evidence="9">
    <location>
        <begin position="34"/>
        <end position="56"/>
    </location>
</feature>
<feature type="transmembrane region" description="Helical" evidence="9">
    <location>
        <begin position="68"/>
        <end position="89"/>
    </location>
</feature>
<evidence type="ECO:0000313" key="12">
    <source>
        <dbReference type="Proteomes" id="UP000679848"/>
    </source>
</evidence>
<gene>
    <name evidence="11" type="ORF">MM59RIKEN_29090</name>
</gene>
<organism evidence="11 12">
    <name type="scientific">Pusillibacter faecalis</name>
    <dbReference type="NCBI Taxonomy" id="2714358"/>
    <lineage>
        <taxon>Bacteria</taxon>
        <taxon>Bacillati</taxon>
        <taxon>Bacillota</taxon>
        <taxon>Clostridia</taxon>
        <taxon>Eubacteriales</taxon>
        <taxon>Oscillospiraceae</taxon>
        <taxon>Pusillibacter</taxon>
    </lineage>
</organism>
<dbReference type="PANTHER" id="PTHR30570:SF1">
    <property type="entry name" value="PHOSPHATE-BINDING PROTEIN PSTS"/>
    <property type="match status" value="1"/>
</dbReference>
<evidence type="ECO:0000313" key="11">
    <source>
        <dbReference type="EMBL" id="BCK85590.1"/>
    </source>
</evidence>
<proteinExistence type="inferred from homology"/>
<dbReference type="InterPro" id="IPR050811">
    <property type="entry name" value="Phosphate_ABC_transporter"/>
</dbReference>
<dbReference type="GO" id="GO:0005886">
    <property type="term" value="C:plasma membrane"/>
    <property type="evidence" value="ECO:0007669"/>
    <property type="project" value="UniProtKB-SubCell"/>
</dbReference>
<evidence type="ECO:0000256" key="4">
    <source>
        <dbReference type="ARBA" id="ARBA00011529"/>
    </source>
</evidence>
<evidence type="ECO:0000256" key="6">
    <source>
        <dbReference type="ARBA" id="ARBA00022729"/>
    </source>
</evidence>
<dbReference type="EMBL" id="AP023420">
    <property type="protein sequence ID" value="BCK85590.1"/>
    <property type="molecule type" value="Genomic_DNA"/>
</dbReference>
<keyword evidence="12" id="KW-1185">Reference proteome</keyword>
<name>A0A810QBD7_9FIRM</name>
<comment type="subcellular location">
    <subcellularLocation>
        <location evidence="2">Cell membrane</location>
        <topology evidence="2">Lipid-anchor</topology>
    </subcellularLocation>
</comment>
<comment type="function">
    <text evidence="1">Part of the ABC transporter complex PstSACB involved in phosphate import.</text>
</comment>
<dbReference type="Proteomes" id="UP000679848">
    <property type="component" value="Chromosome"/>
</dbReference>
<dbReference type="Pfam" id="PF12849">
    <property type="entry name" value="PBP_like_2"/>
    <property type="match status" value="1"/>
</dbReference>
<keyword evidence="5" id="KW-0813">Transport</keyword>
<keyword evidence="9" id="KW-1133">Transmembrane helix</keyword>
<dbReference type="PANTHER" id="PTHR30570">
    <property type="entry name" value="PERIPLASMIC PHOSPHATE BINDING COMPONENT OF PHOSPHATE ABC TRANSPORTER"/>
    <property type="match status" value="1"/>
</dbReference>
<dbReference type="GO" id="GO:0006817">
    <property type="term" value="P:phosphate ion transport"/>
    <property type="evidence" value="ECO:0007669"/>
    <property type="project" value="UniProtKB-KW"/>
</dbReference>
<keyword evidence="9" id="KW-0472">Membrane</keyword>
<evidence type="ECO:0000256" key="3">
    <source>
        <dbReference type="ARBA" id="ARBA00008725"/>
    </source>
</evidence>
<evidence type="ECO:0000259" key="10">
    <source>
        <dbReference type="Pfam" id="PF12849"/>
    </source>
</evidence>
<keyword evidence="9" id="KW-0812">Transmembrane</keyword>
<feature type="transmembrane region" description="Helical" evidence="9">
    <location>
        <begin position="7"/>
        <end position="28"/>
    </location>
</feature>
<evidence type="ECO:0000256" key="7">
    <source>
        <dbReference type="ARBA" id="ARBA00023139"/>
    </source>
</evidence>
<comment type="similarity">
    <text evidence="3">Belongs to the PstS family.</text>
</comment>
<dbReference type="Gene3D" id="3.40.190.10">
    <property type="entry name" value="Periplasmic binding protein-like II"/>
    <property type="match status" value="2"/>
</dbReference>
<comment type="subunit">
    <text evidence="4">The complex is composed of two ATP-binding proteins (PstB), two transmembrane proteins (PstC and PstA) and a solute-binding protein (PstS).</text>
</comment>
<dbReference type="RefSeq" id="WP_187032761.1">
    <property type="nucleotide sequence ID" value="NZ_AP023420.1"/>
</dbReference>
<protein>
    <recommendedName>
        <fullName evidence="10">PBP domain-containing protein</fullName>
    </recommendedName>
</protein>